<name>A0A9N7NBH7_STRHE</name>
<comment type="caution">
    <text evidence="1">The sequence shown here is derived from an EMBL/GenBank/DDBJ whole genome shotgun (WGS) entry which is preliminary data.</text>
</comment>
<evidence type="ECO:0000313" key="1">
    <source>
        <dbReference type="EMBL" id="CAA0827414.1"/>
    </source>
</evidence>
<sequence>AVCEVGPASRAVHDSPHWALCVRRMEFWRVPCLVEVCAGHFLPNRQRTFQGA</sequence>
<dbReference type="Proteomes" id="UP001153555">
    <property type="component" value="Unassembled WGS sequence"/>
</dbReference>
<dbReference type="AlphaFoldDB" id="A0A9N7NBH7"/>
<dbReference type="EMBL" id="CACSLK010027751">
    <property type="protein sequence ID" value="CAA0827414.1"/>
    <property type="molecule type" value="Genomic_DNA"/>
</dbReference>
<accession>A0A9N7NBH7</accession>
<protein>
    <submittedName>
        <fullName evidence="1">Uncharacterized protein</fullName>
    </submittedName>
</protein>
<evidence type="ECO:0000313" key="2">
    <source>
        <dbReference type="Proteomes" id="UP001153555"/>
    </source>
</evidence>
<gene>
    <name evidence="1" type="ORF">SHERM_23109</name>
</gene>
<proteinExistence type="predicted"/>
<feature type="non-terminal residue" evidence="1">
    <location>
        <position position="1"/>
    </location>
</feature>
<organism evidence="1 2">
    <name type="scientific">Striga hermonthica</name>
    <name type="common">Purple witchweed</name>
    <name type="synonym">Buchnera hermonthica</name>
    <dbReference type="NCBI Taxonomy" id="68872"/>
    <lineage>
        <taxon>Eukaryota</taxon>
        <taxon>Viridiplantae</taxon>
        <taxon>Streptophyta</taxon>
        <taxon>Embryophyta</taxon>
        <taxon>Tracheophyta</taxon>
        <taxon>Spermatophyta</taxon>
        <taxon>Magnoliopsida</taxon>
        <taxon>eudicotyledons</taxon>
        <taxon>Gunneridae</taxon>
        <taxon>Pentapetalae</taxon>
        <taxon>asterids</taxon>
        <taxon>lamiids</taxon>
        <taxon>Lamiales</taxon>
        <taxon>Orobanchaceae</taxon>
        <taxon>Buchnereae</taxon>
        <taxon>Striga</taxon>
    </lineage>
</organism>
<feature type="non-terminal residue" evidence="1">
    <location>
        <position position="52"/>
    </location>
</feature>
<reference evidence="1" key="1">
    <citation type="submission" date="2019-12" db="EMBL/GenBank/DDBJ databases">
        <authorList>
            <person name="Scholes J."/>
        </authorList>
    </citation>
    <scope>NUCLEOTIDE SEQUENCE</scope>
</reference>
<keyword evidence="2" id="KW-1185">Reference proteome</keyword>